<dbReference type="PANTHER" id="PTHR12542">
    <property type="entry name" value="EXOCYST COMPLEX PROTEIN EXO70"/>
    <property type="match status" value="1"/>
</dbReference>
<dbReference type="InterPro" id="IPR046364">
    <property type="entry name" value="Exo70_C"/>
</dbReference>
<dbReference type="CTD" id="23265"/>
<dbReference type="Pfam" id="PF20669">
    <property type="entry name" value="Exo70_N"/>
    <property type="match status" value="1"/>
</dbReference>
<gene>
    <name evidence="10" type="primary">exoc7</name>
</gene>
<feature type="domain" description="Exocyst complex subunit Exo70 C-terminal" evidence="8">
    <location>
        <begin position="303"/>
        <end position="679"/>
    </location>
</feature>
<keyword evidence="3 5" id="KW-0268">Exocytosis</keyword>
<dbReference type="GeneID" id="113111384"/>
<dbReference type="GO" id="GO:0005546">
    <property type="term" value="F:phosphatidylinositol-4,5-bisphosphate binding"/>
    <property type="evidence" value="ECO:0007669"/>
    <property type="project" value="InterPro"/>
</dbReference>
<dbReference type="InterPro" id="IPR004140">
    <property type="entry name" value="Exo70"/>
</dbReference>
<comment type="function">
    <text evidence="5">Component of the exocyst complex involved in the docking of exocytic vesicles with fusion sites on the plasma membrane.</text>
</comment>
<dbReference type="GO" id="GO:0006887">
    <property type="term" value="P:exocytosis"/>
    <property type="evidence" value="ECO:0007669"/>
    <property type="project" value="UniProtKB-KW"/>
</dbReference>
<evidence type="ECO:0000313" key="9">
    <source>
        <dbReference type="Proteomes" id="UP000515129"/>
    </source>
</evidence>
<keyword evidence="9" id="KW-1185">Reference proteome</keyword>
<accession>A0A6P6QHZ4</accession>
<evidence type="ECO:0000256" key="3">
    <source>
        <dbReference type="ARBA" id="ARBA00022483"/>
    </source>
</evidence>
<organism evidence="9 10">
    <name type="scientific">Carassius auratus</name>
    <name type="common">Goldfish</name>
    <dbReference type="NCBI Taxonomy" id="7957"/>
    <lineage>
        <taxon>Eukaryota</taxon>
        <taxon>Metazoa</taxon>
        <taxon>Chordata</taxon>
        <taxon>Craniata</taxon>
        <taxon>Vertebrata</taxon>
        <taxon>Euteleostomi</taxon>
        <taxon>Actinopterygii</taxon>
        <taxon>Neopterygii</taxon>
        <taxon>Teleostei</taxon>
        <taxon>Ostariophysi</taxon>
        <taxon>Cypriniformes</taxon>
        <taxon>Cyprinidae</taxon>
        <taxon>Cyprininae</taxon>
        <taxon>Carassius</taxon>
    </lineage>
</organism>
<evidence type="ECO:0000313" key="10">
    <source>
        <dbReference type="RefSeq" id="XP_026131820.1"/>
    </source>
</evidence>
<proteinExistence type="inferred from homology"/>
<keyword evidence="5" id="KW-0653">Protein transport</keyword>
<dbReference type="Proteomes" id="UP000515129">
    <property type="component" value="Chromosome 12"/>
</dbReference>
<evidence type="ECO:0000256" key="1">
    <source>
        <dbReference type="ARBA" id="ARBA00006756"/>
    </source>
</evidence>
<evidence type="ECO:0000256" key="4">
    <source>
        <dbReference type="ARBA" id="ARBA00026169"/>
    </source>
</evidence>
<evidence type="ECO:0000259" key="8">
    <source>
        <dbReference type="Pfam" id="PF03081"/>
    </source>
</evidence>
<evidence type="ECO:0000256" key="5">
    <source>
        <dbReference type="RuleBase" id="RU365026"/>
    </source>
</evidence>
<dbReference type="SUPFAM" id="SSF74788">
    <property type="entry name" value="Cullin repeat-like"/>
    <property type="match status" value="1"/>
</dbReference>
<dbReference type="GO" id="GO:0015031">
    <property type="term" value="P:protein transport"/>
    <property type="evidence" value="ECO:0007669"/>
    <property type="project" value="UniProtKB-KW"/>
</dbReference>
<feature type="coiled-coil region" evidence="6">
    <location>
        <begin position="4"/>
        <end position="31"/>
    </location>
</feature>
<evidence type="ECO:0000256" key="6">
    <source>
        <dbReference type="SAM" id="Coils"/>
    </source>
</evidence>
<dbReference type="Pfam" id="PF03081">
    <property type="entry name" value="Exo70_C"/>
    <property type="match status" value="1"/>
</dbReference>
<sequence>MIPTEDASARKREIEDKLQQEQETLSFIRESLEKSDQLTKGMVSILSSFESRLMQLENSIIPVHKQTENLQRLQENVDKTLSCMDHVISYYHVAKDTDKIIREGPAGRLDEYLACIAKIQKAVEYFQDNNPDSPELNTVKARFEKGKELLEAEFRSLLTRYSKPVPPVLILDAIGGDEDMEVQEDVTLEHLPEAVLQDIICISAWLLEYGRNQDFMNVYFQVRSSQLDRSIKGLKEHFRKNSASSAIHSPAVQTKRKETPTKKPPKRPGFDHDLRGVKHLSDDKHGAAAGKDDVLDIEIDSYIHCISAFVKLAQSEYALLTEIIPEHHQKKTFDSLIQEALDNLMLEGDNIVSAARRAIMRHDYSAVLTIFPILRHLKQTKPDFDATLQGTAASTKNKLPALITSMESIGAKALEEFADSIKNDPDKEYNMPKDGTVHELTSNAILFLQQLLDFQETAGAMLASQVLGDTYNIPLDPRESSSSASSYSSEFSRRLLSTYIYKVLGNLQLNLSNKAKVYEDPALRAVFLHNNYNYILKSLEKSELIQLVAVTHKKVESSYRELIEQEIQNYQRSWLRVTEHLTERNIPAFQPGTKLKDKERQIIKDKFKGFNDGLEELCKIQQGWAVPDKEQRDAIRQAEKRVVSEAYRAFLHRCANISFTKNPEKYHRYSPEQVEDMIDRLFDTSA</sequence>
<dbReference type="InterPro" id="IPR016159">
    <property type="entry name" value="Cullin_repeat-like_dom_sf"/>
</dbReference>
<evidence type="ECO:0000256" key="7">
    <source>
        <dbReference type="SAM" id="MobiDB-lite"/>
    </source>
</evidence>
<dbReference type="PANTHER" id="PTHR12542:SF41">
    <property type="entry name" value="EXOCYST COMPLEX COMPONENT 7"/>
    <property type="match status" value="1"/>
</dbReference>
<dbReference type="GO" id="GO:0000145">
    <property type="term" value="C:exocyst"/>
    <property type="evidence" value="ECO:0007669"/>
    <property type="project" value="InterPro"/>
</dbReference>
<dbReference type="AlphaFoldDB" id="A0A6P6QHZ4"/>
<dbReference type="RefSeq" id="XP_026131820.1">
    <property type="nucleotide sequence ID" value="XM_026276035.1"/>
</dbReference>
<keyword evidence="6" id="KW-0175">Coiled coil</keyword>
<evidence type="ECO:0000256" key="2">
    <source>
        <dbReference type="ARBA" id="ARBA00022448"/>
    </source>
</evidence>
<name>A0A6P6QHZ4_CARAU</name>
<comment type="similarity">
    <text evidence="1 5">Belongs to the EXO70 family.</text>
</comment>
<feature type="region of interest" description="Disordered" evidence="7">
    <location>
        <begin position="241"/>
        <end position="276"/>
    </location>
</feature>
<reference evidence="10" key="1">
    <citation type="submission" date="2025-08" db="UniProtKB">
        <authorList>
            <consortium name="RefSeq"/>
        </authorList>
    </citation>
    <scope>IDENTIFICATION</scope>
    <source>
        <strain evidence="10">Wakin</strain>
        <tissue evidence="10">Muscle</tissue>
    </source>
</reference>
<keyword evidence="2 5" id="KW-0813">Transport</keyword>
<protein>
    <recommendedName>
        <fullName evidence="4 5">Exocyst complex component 7</fullName>
    </recommendedName>
    <alternativeName>
        <fullName evidence="5">Exocyst complex component Exo70</fullName>
    </alternativeName>
</protein>
<dbReference type="Gene3D" id="1.20.1280.170">
    <property type="entry name" value="Exocyst complex component Exo70"/>
    <property type="match status" value="2"/>
</dbReference>